<accession>A0A495II78</accession>
<dbReference type="EMBL" id="RBKS01000001">
    <property type="protein sequence ID" value="RKR75742.1"/>
    <property type="molecule type" value="Genomic_DNA"/>
</dbReference>
<proteinExistence type="predicted"/>
<evidence type="ECO:0000313" key="2">
    <source>
        <dbReference type="Proteomes" id="UP000280008"/>
    </source>
</evidence>
<organism evidence="1 2">
    <name type="scientific">Frondihabitans australicus</name>
    <dbReference type="NCBI Taxonomy" id="386892"/>
    <lineage>
        <taxon>Bacteria</taxon>
        <taxon>Bacillati</taxon>
        <taxon>Actinomycetota</taxon>
        <taxon>Actinomycetes</taxon>
        <taxon>Micrococcales</taxon>
        <taxon>Microbacteriaceae</taxon>
        <taxon>Frondihabitans</taxon>
    </lineage>
</organism>
<dbReference type="AlphaFoldDB" id="A0A495II78"/>
<dbReference type="RefSeq" id="WP_170159948.1">
    <property type="nucleotide sequence ID" value="NZ_RBKS01000001.1"/>
</dbReference>
<name>A0A495II78_9MICO</name>
<comment type="caution">
    <text evidence="1">The sequence shown here is derived from an EMBL/GenBank/DDBJ whole genome shotgun (WGS) entry which is preliminary data.</text>
</comment>
<evidence type="ECO:0000313" key="1">
    <source>
        <dbReference type="EMBL" id="RKR75742.1"/>
    </source>
</evidence>
<gene>
    <name evidence="1" type="ORF">C8E83_2896</name>
</gene>
<dbReference type="Proteomes" id="UP000280008">
    <property type="component" value="Unassembled WGS sequence"/>
</dbReference>
<protein>
    <submittedName>
        <fullName evidence="1">Uncharacterized protein</fullName>
    </submittedName>
</protein>
<keyword evidence="2" id="KW-1185">Reference proteome</keyword>
<sequence length="215" mass="22519">MNAAATISLAPALVVDPVDYLLVDLATGRHLPGDAVHVEQLAEEHGLTCTEAREAVEAAWQLGFVLLGPGGTSGIVSWTPESTQRQLHRLARAMVAAVAGVGAGRQAPRHVIDGEQSRLGAVQLFGLTTPDDVDVFLELGRALLGSTAPALVDEVTVPLAVLLSEAAQVVHGMEFAAPAAVRREMVATMVSSLIDGRIDDFRDAIADYVVALSID</sequence>
<reference evidence="1 2" key="1">
    <citation type="submission" date="2018-10" db="EMBL/GenBank/DDBJ databases">
        <title>Sequencing the genomes of 1000 actinobacteria strains.</title>
        <authorList>
            <person name="Klenk H.-P."/>
        </authorList>
    </citation>
    <scope>NUCLEOTIDE SEQUENCE [LARGE SCALE GENOMIC DNA]</scope>
    <source>
        <strain evidence="1 2">DSM 17894</strain>
    </source>
</reference>